<geneLocation type="plasmid" evidence="3">
    <name>prln3</name>
</geneLocation>
<proteinExistence type="predicted"/>
<evidence type="ECO:0000313" key="3">
    <source>
        <dbReference type="Proteomes" id="UP000238523"/>
    </source>
</evidence>
<dbReference type="AlphaFoldDB" id="A0A2K9ZG01"/>
<keyword evidence="2" id="KW-0614">Plasmid</keyword>
<reference evidence="2 3" key="1">
    <citation type="submission" date="2017-11" db="EMBL/GenBank/DDBJ databases">
        <title>Complete genome of Rhizobium leguminosarum Norway, an ineffective micro-symbiont.</title>
        <authorList>
            <person name="Hoffrichter A."/>
            <person name="Liang J."/>
            <person name="Brachmann A."/>
            <person name="Marin M."/>
        </authorList>
    </citation>
    <scope>NUCLEOTIDE SEQUENCE [LARGE SCALE GENOMIC DNA]</scope>
    <source>
        <strain evidence="2 3">Norway</strain>
        <plasmid evidence="3">Plasmid prln3</plasmid>
    </source>
</reference>
<dbReference type="EMBL" id="CP025015">
    <property type="protein sequence ID" value="AUW47182.1"/>
    <property type="molecule type" value="Genomic_DNA"/>
</dbReference>
<protein>
    <submittedName>
        <fullName evidence="2">Uncharacterized protein</fullName>
    </submittedName>
</protein>
<feature type="compositionally biased region" description="Basic and acidic residues" evidence="1">
    <location>
        <begin position="15"/>
        <end position="41"/>
    </location>
</feature>
<evidence type="ECO:0000256" key="1">
    <source>
        <dbReference type="SAM" id="MobiDB-lite"/>
    </source>
</evidence>
<gene>
    <name evidence="2" type="ORF">CUJ84_pRLN3000043</name>
</gene>
<feature type="region of interest" description="Disordered" evidence="1">
    <location>
        <begin position="1"/>
        <end position="41"/>
    </location>
</feature>
<name>A0A2K9ZG01_RHILE</name>
<sequence>MEDHLDWLRPALDAPDSRPEQDHEDRHPQRDGEERLLKEMHREDLEPEDYLDWWKR</sequence>
<dbReference type="Proteomes" id="UP000238523">
    <property type="component" value="Plasmid pRLN3"/>
</dbReference>
<accession>A0A2K9ZG01</accession>
<organism evidence="2 3">
    <name type="scientific">Rhizobium leguminosarum</name>
    <dbReference type="NCBI Taxonomy" id="384"/>
    <lineage>
        <taxon>Bacteria</taxon>
        <taxon>Pseudomonadati</taxon>
        <taxon>Pseudomonadota</taxon>
        <taxon>Alphaproteobacteria</taxon>
        <taxon>Hyphomicrobiales</taxon>
        <taxon>Rhizobiaceae</taxon>
        <taxon>Rhizobium/Agrobacterium group</taxon>
        <taxon>Rhizobium</taxon>
    </lineage>
</organism>
<evidence type="ECO:0000313" key="2">
    <source>
        <dbReference type="EMBL" id="AUW47182.1"/>
    </source>
</evidence>